<gene>
    <name evidence="2" type="ORF">DVJ77_07475</name>
</gene>
<organism evidence="2 3">
    <name type="scientific">Dyella tabacisoli</name>
    <dbReference type="NCBI Taxonomy" id="2282381"/>
    <lineage>
        <taxon>Bacteria</taxon>
        <taxon>Pseudomonadati</taxon>
        <taxon>Pseudomonadota</taxon>
        <taxon>Gammaproteobacteria</taxon>
        <taxon>Lysobacterales</taxon>
        <taxon>Rhodanobacteraceae</taxon>
        <taxon>Dyella</taxon>
    </lineage>
</organism>
<evidence type="ECO:0000256" key="1">
    <source>
        <dbReference type="SAM" id="SignalP"/>
    </source>
</evidence>
<protein>
    <recommendedName>
        <fullName evidence="4">DUF4410 domain-containing protein</fullName>
    </recommendedName>
</protein>
<feature type="chain" id="PRO_5016563018" description="DUF4410 domain-containing protein" evidence="1">
    <location>
        <begin position="21"/>
        <end position="168"/>
    </location>
</feature>
<keyword evidence="3" id="KW-1185">Reference proteome</keyword>
<accession>A0A369UQC9</accession>
<evidence type="ECO:0000313" key="3">
    <source>
        <dbReference type="Proteomes" id="UP000253782"/>
    </source>
</evidence>
<evidence type="ECO:0008006" key="4">
    <source>
        <dbReference type="Google" id="ProtNLM"/>
    </source>
</evidence>
<reference evidence="2 3" key="1">
    <citation type="submission" date="2018-07" db="EMBL/GenBank/DDBJ databases">
        <title>Dyella tabacisoli L4-6T, whole genome shotgun sequence.</title>
        <authorList>
            <person name="Zhou X.-K."/>
            <person name="Li W.-J."/>
            <person name="Duan Y.-Q."/>
        </authorList>
    </citation>
    <scope>NUCLEOTIDE SEQUENCE [LARGE SCALE GENOMIC DNA]</scope>
    <source>
        <strain evidence="2 3">L4-6</strain>
    </source>
</reference>
<keyword evidence="1" id="KW-0732">Signal</keyword>
<sequence>MHKLLFASIMMLGFWQSAHADNVVLIQRPVPFNEDADIPGAVKRECKLEEKLPDSIAKYGRDTGIKTEFAAEVASDHAGRVLVMEITSAVADGNSFTGHHKAMSVKGKLYQDGQLVGNFKGRRTSMGGVFGEFKGNCGVLERTSNELGEDIAKWLAAPKMDAKLGDLE</sequence>
<dbReference type="OrthoDB" id="5703702at2"/>
<dbReference type="AlphaFoldDB" id="A0A369UQC9"/>
<comment type="caution">
    <text evidence="2">The sequence shown here is derived from an EMBL/GenBank/DDBJ whole genome shotgun (WGS) entry which is preliminary data.</text>
</comment>
<feature type="signal peptide" evidence="1">
    <location>
        <begin position="1"/>
        <end position="20"/>
    </location>
</feature>
<evidence type="ECO:0000313" key="2">
    <source>
        <dbReference type="EMBL" id="RDD82255.1"/>
    </source>
</evidence>
<name>A0A369UQC9_9GAMM</name>
<proteinExistence type="predicted"/>
<dbReference type="EMBL" id="QQAH01000006">
    <property type="protein sequence ID" value="RDD82255.1"/>
    <property type="molecule type" value="Genomic_DNA"/>
</dbReference>
<dbReference type="Proteomes" id="UP000253782">
    <property type="component" value="Unassembled WGS sequence"/>
</dbReference>
<dbReference type="RefSeq" id="WP_114844875.1">
    <property type="nucleotide sequence ID" value="NZ_JBHSPE010000008.1"/>
</dbReference>